<name>A0AA47MIJ3_MERPO</name>
<evidence type="ECO:0000256" key="3">
    <source>
        <dbReference type="ARBA" id="ARBA00023054"/>
    </source>
</evidence>
<dbReference type="GO" id="GO:0045184">
    <property type="term" value="P:establishment of protein localization"/>
    <property type="evidence" value="ECO:0007669"/>
    <property type="project" value="TreeGrafter"/>
</dbReference>
<dbReference type="GO" id="GO:0051896">
    <property type="term" value="P:regulation of phosphatidylinositol 3-kinase/protein kinase B signal transduction"/>
    <property type="evidence" value="ECO:0007669"/>
    <property type="project" value="InterPro"/>
</dbReference>
<keyword evidence="8" id="KW-1185">Reference proteome</keyword>
<dbReference type="Proteomes" id="UP001174136">
    <property type="component" value="Unassembled WGS sequence"/>
</dbReference>
<evidence type="ECO:0000256" key="2">
    <source>
        <dbReference type="ARBA" id="ARBA00022490"/>
    </source>
</evidence>
<feature type="coiled-coil region" evidence="4">
    <location>
        <begin position="16"/>
        <end position="43"/>
    </location>
</feature>
<comment type="subcellular location">
    <subcellularLocation>
        <location evidence="1">Cytoplasm</location>
    </subcellularLocation>
</comment>
<dbReference type="Gene3D" id="1.20.5.1180">
    <property type="entry name" value="Geminin coiled-coil domain"/>
    <property type="match status" value="1"/>
</dbReference>
<evidence type="ECO:0000256" key="1">
    <source>
        <dbReference type="ARBA" id="ARBA00004496"/>
    </source>
</evidence>
<feature type="domain" description="TSG101 and ALIX binding" evidence="6">
    <location>
        <begin position="155"/>
        <end position="180"/>
    </location>
</feature>
<feature type="compositionally biased region" description="Polar residues" evidence="5">
    <location>
        <begin position="374"/>
        <end position="385"/>
    </location>
</feature>
<proteinExistence type="predicted"/>
<accession>A0AA47MIJ3</accession>
<dbReference type="GO" id="GO:0005737">
    <property type="term" value="C:cytoplasm"/>
    <property type="evidence" value="ECO:0007669"/>
    <property type="project" value="UniProtKB-SubCell"/>
</dbReference>
<dbReference type="InterPro" id="IPR022008">
    <property type="entry name" value="EABR"/>
</dbReference>
<feature type="coiled-coil region" evidence="4">
    <location>
        <begin position="173"/>
        <end position="200"/>
    </location>
</feature>
<gene>
    <name evidence="7" type="primary">cep55_0</name>
    <name evidence="7" type="ORF">N1851_022025</name>
</gene>
<evidence type="ECO:0000259" key="6">
    <source>
        <dbReference type="Pfam" id="PF12180"/>
    </source>
</evidence>
<reference evidence="7" key="1">
    <citation type="journal article" date="2023" name="Front. Mar. Sci.">
        <title>A new Merluccius polli reference genome to investigate the effects of global change in West African waters.</title>
        <authorList>
            <person name="Mateo J.L."/>
            <person name="Blanco-Fernandez C."/>
            <person name="Garcia-Vazquez E."/>
            <person name="Machado-Schiaffino G."/>
        </authorList>
    </citation>
    <scope>NUCLEOTIDE SEQUENCE</scope>
    <source>
        <strain evidence="7">C29</strain>
        <tissue evidence="7">Fin</tissue>
    </source>
</reference>
<feature type="region of interest" description="Disordered" evidence="5">
    <location>
        <begin position="359"/>
        <end position="398"/>
    </location>
</feature>
<keyword evidence="2" id="KW-0963">Cytoplasm</keyword>
<comment type="caution">
    <text evidence="7">The sequence shown here is derived from an EMBL/GenBank/DDBJ whole genome shotgun (WGS) entry which is preliminary data.</text>
</comment>
<feature type="coiled-coil region" evidence="4">
    <location>
        <begin position="76"/>
        <end position="107"/>
    </location>
</feature>
<organism evidence="7 8">
    <name type="scientific">Merluccius polli</name>
    <name type="common">Benguela hake</name>
    <name type="synonym">Merluccius cadenati</name>
    <dbReference type="NCBI Taxonomy" id="89951"/>
    <lineage>
        <taxon>Eukaryota</taxon>
        <taxon>Metazoa</taxon>
        <taxon>Chordata</taxon>
        <taxon>Craniata</taxon>
        <taxon>Vertebrata</taxon>
        <taxon>Euteleostomi</taxon>
        <taxon>Actinopterygii</taxon>
        <taxon>Neopterygii</taxon>
        <taxon>Teleostei</taxon>
        <taxon>Neoteleostei</taxon>
        <taxon>Acanthomorphata</taxon>
        <taxon>Zeiogadaria</taxon>
        <taxon>Gadariae</taxon>
        <taxon>Gadiformes</taxon>
        <taxon>Gadoidei</taxon>
        <taxon>Merlucciidae</taxon>
        <taxon>Merluccius</taxon>
    </lineage>
</organism>
<dbReference type="GO" id="GO:0030496">
    <property type="term" value="C:midbody"/>
    <property type="evidence" value="ECO:0007669"/>
    <property type="project" value="TreeGrafter"/>
</dbReference>
<dbReference type="InterPro" id="IPR038926">
    <property type="entry name" value="CEP55"/>
</dbReference>
<dbReference type="PANTHER" id="PTHR31838:SF1">
    <property type="entry name" value="CENTROSOMAL PROTEIN OF 55 KDA"/>
    <property type="match status" value="1"/>
</dbReference>
<protein>
    <submittedName>
        <fullName evidence="7">Centrosomal protein</fullName>
    </submittedName>
</protein>
<evidence type="ECO:0000313" key="7">
    <source>
        <dbReference type="EMBL" id="KAK0140983.1"/>
    </source>
</evidence>
<feature type="compositionally biased region" description="Basic and acidic residues" evidence="5">
    <location>
        <begin position="359"/>
        <end position="373"/>
    </location>
</feature>
<feature type="coiled-coil region" evidence="4">
    <location>
        <begin position="249"/>
        <end position="297"/>
    </location>
</feature>
<sequence length="431" mass="50582">MLLSSNLCCCVQESQSDHGEMEVDQLRQENASLKRTLDQFTHQDAVSSDRLLQRILSLETVKEKNFQQLMAKDKEIATLRYKLHMIQEEEEQEEEEEEEIFVSLQEQLDTYIQEKEPNDNLIQSLQTETVEVKDKLVTMSARCQYLEERVEGEQALEKNQQWLAYDQQREHYVKGLVDRLSCLEQQLNHANQALSQQHNEAHSGDKERMSQMPAHYETLLLKVRTELEAPREQLDVAHDDLDKMQWSCAKKQEAETEELEEQLQEELRRLKSVQEEKTRLRAEVEDFQHRLDEEKHRSAELLLQVNLLQRSVLNHQDDQRKIEILEHQIQTSSKHLEEEKRNGLNFQRQLYRVLRELRRTSKTAESERPHQDTSGRQTSRSTVSKSPKVCGSSPHTSSALNESILECPGCRAQYPSSQHRELLAHLDHCLD</sequence>
<dbReference type="PANTHER" id="PTHR31838">
    <property type="entry name" value="CENTROSOMAL PROTEIN OF 55 KDA"/>
    <property type="match status" value="1"/>
</dbReference>
<evidence type="ECO:0000313" key="8">
    <source>
        <dbReference type="Proteomes" id="UP001174136"/>
    </source>
</evidence>
<evidence type="ECO:0000256" key="5">
    <source>
        <dbReference type="SAM" id="MobiDB-lite"/>
    </source>
</evidence>
<evidence type="ECO:0000256" key="4">
    <source>
        <dbReference type="SAM" id="Coils"/>
    </source>
</evidence>
<dbReference type="GO" id="GO:0000281">
    <property type="term" value="P:mitotic cytokinesis"/>
    <property type="evidence" value="ECO:0007669"/>
    <property type="project" value="InterPro"/>
</dbReference>
<keyword evidence="3 4" id="KW-0175">Coiled coil</keyword>
<dbReference type="EMBL" id="JAOPHQ010003991">
    <property type="protein sequence ID" value="KAK0140983.1"/>
    <property type="molecule type" value="Genomic_DNA"/>
</dbReference>
<dbReference type="AlphaFoldDB" id="A0AA47MIJ3"/>
<dbReference type="Pfam" id="PF12180">
    <property type="entry name" value="EABR"/>
    <property type="match status" value="1"/>
</dbReference>